<evidence type="ECO:0000256" key="3">
    <source>
        <dbReference type="HAMAP-Rule" id="MF_00023"/>
    </source>
</evidence>
<keyword evidence="6" id="KW-1185">Reference proteome</keyword>
<dbReference type="OrthoDB" id="9805462at2"/>
<protein>
    <recommendedName>
        <fullName evidence="3">SsrA-binding protein</fullName>
    </recommendedName>
    <alternativeName>
        <fullName evidence="3">Small protein B</fullName>
    </alternativeName>
</protein>
<comment type="similarity">
    <text evidence="3">Belongs to the SmpB family.</text>
</comment>
<feature type="region of interest" description="Disordered" evidence="4">
    <location>
        <begin position="135"/>
        <end position="160"/>
    </location>
</feature>
<dbReference type="InterPro" id="IPR000037">
    <property type="entry name" value="SsrA-bd_prot"/>
</dbReference>
<dbReference type="GO" id="GO:0070930">
    <property type="term" value="P:trans-translation-dependent protein tagging"/>
    <property type="evidence" value="ECO:0007669"/>
    <property type="project" value="TreeGrafter"/>
</dbReference>
<evidence type="ECO:0000256" key="4">
    <source>
        <dbReference type="SAM" id="MobiDB-lite"/>
    </source>
</evidence>
<evidence type="ECO:0000313" key="6">
    <source>
        <dbReference type="Proteomes" id="UP000266568"/>
    </source>
</evidence>
<dbReference type="InterPro" id="IPR020081">
    <property type="entry name" value="SsrA-bd_prot_CS"/>
</dbReference>
<comment type="caution">
    <text evidence="5">The sequence shown here is derived from an EMBL/GenBank/DDBJ whole genome shotgun (WGS) entry which is preliminary data.</text>
</comment>
<reference evidence="5 6" key="1">
    <citation type="submission" date="2018-08" db="EMBL/GenBank/DDBJ databases">
        <title>Genomic Encyclopedia of Type Strains, Phase IV (KMG-IV): sequencing the most valuable type-strain genomes for metagenomic binning, comparative biology and taxonomic classification.</title>
        <authorList>
            <person name="Goeker M."/>
        </authorList>
    </citation>
    <scope>NUCLEOTIDE SEQUENCE [LARGE SCALE GENOMIC DNA]</scope>
    <source>
        <strain evidence="5 6">DSM 25527</strain>
    </source>
</reference>
<accession>A0A397PAH7</accession>
<name>A0A397PAH7_9SPHN</name>
<dbReference type="Proteomes" id="UP000266568">
    <property type="component" value="Unassembled WGS sequence"/>
</dbReference>
<organism evidence="5 6">
    <name type="scientific">Hephaestia caeni</name>
    <dbReference type="NCBI Taxonomy" id="645617"/>
    <lineage>
        <taxon>Bacteria</taxon>
        <taxon>Pseudomonadati</taxon>
        <taxon>Pseudomonadota</taxon>
        <taxon>Alphaproteobacteria</taxon>
        <taxon>Sphingomonadales</taxon>
        <taxon>Sphingomonadaceae</taxon>
        <taxon>Hephaestia</taxon>
    </lineage>
</organism>
<dbReference type="AlphaFoldDB" id="A0A397PAH7"/>
<dbReference type="Gene3D" id="2.40.280.10">
    <property type="match status" value="1"/>
</dbReference>
<dbReference type="Pfam" id="PF01668">
    <property type="entry name" value="SmpB"/>
    <property type="match status" value="1"/>
</dbReference>
<dbReference type="CDD" id="cd09294">
    <property type="entry name" value="SmpB"/>
    <property type="match status" value="1"/>
</dbReference>
<comment type="subcellular location">
    <subcellularLocation>
        <location evidence="3">Cytoplasm</location>
    </subcellularLocation>
    <text evidence="3">The tmRNA-SmpB complex associates with stalled 70S ribosomes.</text>
</comment>
<dbReference type="HAMAP" id="MF_00023">
    <property type="entry name" value="SmpB"/>
    <property type="match status" value="1"/>
</dbReference>
<dbReference type="RefSeq" id="WP_119034408.1">
    <property type="nucleotide sequence ID" value="NZ_QXDC01000002.1"/>
</dbReference>
<dbReference type="GO" id="GO:0005829">
    <property type="term" value="C:cytosol"/>
    <property type="evidence" value="ECO:0007669"/>
    <property type="project" value="TreeGrafter"/>
</dbReference>
<gene>
    <name evidence="3" type="primary">smpB</name>
    <name evidence="5" type="ORF">DFR49_0612</name>
</gene>
<dbReference type="NCBIfam" id="TIGR00086">
    <property type="entry name" value="smpB"/>
    <property type="match status" value="1"/>
</dbReference>
<dbReference type="PANTHER" id="PTHR30308">
    <property type="entry name" value="TMRNA-BINDING COMPONENT OF TRANS-TRANSLATION TAGGING COMPLEX"/>
    <property type="match status" value="1"/>
</dbReference>
<dbReference type="EMBL" id="QXDC01000002">
    <property type="protein sequence ID" value="RIA46082.1"/>
    <property type="molecule type" value="Genomic_DNA"/>
</dbReference>
<proteinExistence type="inferred from homology"/>
<dbReference type="PANTHER" id="PTHR30308:SF2">
    <property type="entry name" value="SSRA-BINDING PROTEIN"/>
    <property type="match status" value="1"/>
</dbReference>
<dbReference type="InterPro" id="IPR023620">
    <property type="entry name" value="SmpB"/>
</dbReference>
<keyword evidence="1 3" id="KW-0963">Cytoplasm</keyword>
<evidence type="ECO:0000256" key="1">
    <source>
        <dbReference type="ARBA" id="ARBA00022490"/>
    </source>
</evidence>
<dbReference type="PROSITE" id="PS01317">
    <property type="entry name" value="SSRP"/>
    <property type="match status" value="1"/>
</dbReference>
<dbReference type="SUPFAM" id="SSF74982">
    <property type="entry name" value="Small protein B (SmpB)"/>
    <property type="match status" value="1"/>
</dbReference>
<dbReference type="GO" id="GO:0003723">
    <property type="term" value="F:RNA binding"/>
    <property type="evidence" value="ECO:0007669"/>
    <property type="project" value="UniProtKB-UniRule"/>
</dbReference>
<feature type="compositionally biased region" description="Basic and acidic residues" evidence="4">
    <location>
        <begin position="138"/>
        <end position="160"/>
    </location>
</feature>
<evidence type="ECO:0000313" key="5">
    <source>
        <dbReference type="EMBL" id="RIA46082.1"/>
    </source>
</evidence>
<dbReference type="GO" id="GO:0070929">
    <property type="term" value="P:trans-translation"/>
    <property type="evidence" value="ECO:0007669"/>
    <property type="project" value="UniProtKB-UniRule"/>
</dbReference>
<dbReference type="NCBIfam" id="NF003843">
    <property type="entry name" value="PRK05422.1"/>
    <property type="match status" value="1"/>
</dbReference>
<evidence type="ECO:0000256" key="2">
    <source>
        <dbReference type="ARBA" id="ARBA00022884"/>
    </source>
</evidence>
<comment type="function">
    <text evidence="3">Required for rescue of stalled ribosomes mediated by trans-translation. Binds to transfer-messenger RNA (tmRNA), required for stable association of tmRNA with ribosomes. tmRNA and SmpB together mimic tRNA shape, replacing the anticodon stem-loop with SmpB. tmRNA is encoded by the ssrA gene; the 2 termini fold to resemble tRNA(Ala) and it encodes a 'tag peptide', a short internal open reading frame. During trans-translation Ala-aminoacylated tmRNA acts like a tRNA, entering the A-site of stalled ribosomes, displacing the stalled mRNA. The ribosome then switches to translate the ORF on the tmRNA; the nascent peptide is terminated with the 'tag peptide' encoded by the tmRNA and targeted for degradation. The ribosome is freed to recommence translation, which seems to be the essential function of trans-translation.</text>
</comment>
<keyword evidence="2 3" id="KW-0694">RNA-binding</keyword>
<sequence length="160" mass="18354">MSRPKPATFEKVKTVAENRRARFDYAIETVYEAGIALTGTEVKSLRFGEGSIAESYAEVKGEEVWLVNSNIPEFSHGNRFNHEPKRPRKLLLHEREINKLHGAVAREGMTLVPLSIYFNARGRAKVELALAKGKKAHDKRETIKERDWKREQGRLLRDRG</sequence>